<dbReference type="InterPro" id="IPR045165">
    <property type="entry name" value="Nitrobindin"/>
</dbReference>
<evidence type="ECO:0000313" key="1">
    <source>
        <dbReference type="EMBL" id="CAJ0597717.1"/>
    </source>
</evidence>
<comment type="caution">
    <text evidence="1">The sequence shown here is derived from an EMBL/GenBank/DDBJ whole genome shotgun (WGS) entry which is preliminary data.</text>
</comment>
<organism evidence="1 2">
    <name type="scientific">Cylicocyclus nassatus</name>
    <name type="common">Nematode worm</name>
    <dbReference type="NCBI Taxonomy" id="53992"/>
    <lineage>
        <taxon>Eukaryota</taxon>
        <taxon>Metazoa</taxon>
        <taxon>Ecdysozoa</taxon>
        <taxon>Nematoda</taxon>
        <taxon>Chromadorea</taxon>
        <taxon>Rhabditida</taxon>
        <taxon>Rhabditina</taxon>
        <taxon>Rhabditomorpha</taxon>
        <taxon>Strongyloidea</taxon>
        <taxon>Strongylidae</taxon>
        <taxon>Cylicocyclus</taxon>
    </lineage>
</organism>
<dbReference type="EMBL" id="CATQJL010000223">
    <property type="protein sequence ID" value="CAJ0597717.1"/>
    <property type="molecule type" value="Genomic_DNA"/>
</dbReference>
<dbReference type="PANTHER" id="PTHR15854">
    <property type="entry name" value="THAP4 PROTEIN"/>
    <property type="match status" value="1"/>
</dbReference>
<dbReference type="InterPro" id="IPR012674">
    <property type="entry name" value="Calycin"/>
</dbReference>
<sequence>MTFEEAEVGPNQVLFKLVRIGRISFSHDSAVRQMFREWTLLDEQNFEARLLMATTVTHRLMEHTRIIYKKIYP</sequence>
<dbReference type="Proteomes" id="UP001176961">
    <property type="component" value="Unassembled WGS sequence"/>
</dbReference>
<dbReference type="Gene3D" id="2.40.128.20">
    <property type="match status" value="1"/>
</dbReference>
<proteinExistence type="predicted"/>
<name>A0AA36GT50_CYLNA</name>
<protein>
    <submittedName>
        <fullName evidence="1">Uncharacterized protein</fullName>
    </submittedName>
</protein>
<evidence type="ECO:0000313" key="2">
    <source>
        <dbReference type="Proteomes" id="UP001176961"/>
    </source>
</evidence>
<reference evidence="1" key="1">
    <citation type="submission" date="2023-07" db="EMBL/GenBank/DDBJ databases">
        <authorList>
            <consortium name="CYATHOMIX"/>
        </authorList>
    </citation>
    <scope>NUCLEOTIDE SEQUENCE</scope>
    <source>
        <strain evidence="1">N/A</strain>
    </source>
</reference>
<keyword evidence="2" id="KW-1185">Reference proteome</keyword>
<accession>A0AA36GT50</accession>
<dbReference type="PANTHER" id="PTHR15854:SF2">
    <property type="entry name" value="MARVEL DOMAIN-CONTAINING PROTEIN-RELATED"/>
    <property type="match status" value="1"/>
</dbReference>
<dbReference type="AlphaFoldDB" id="A0AA36GT50"/>
<gene>
    <name evidence="1" type="ORF">CYNAS_LOCUS9700</name>
</gene>